<name>A0A5A7PV05_STRAF</name>
<sequence length="185" mass="20710">INRQVNNFGGTAQSLGRSRWPQKITRTSKLSPSNKYKPGPSSNFSPLFSMSSSPQYVKRDLIFEGDSGSEKSISRPRKVGGRQITARSENFEPLISIFMAVVHVGTALPAEHPILPPELPVDFQLVYGGLQNPHLDSTGRAAIRGFLRFFSGDRSRRFNMGKLGHEKIMRIVLSRTKKKKRNLSK</sequence>
<evidence type="ECO:0000313" key="3">
    <source>
        <dbReference type="Proteomes" id="UP000325081"/>
    </source>
</evidence>
<dbReference type="AlphaFoldDB" id="A0A5A7PV05"/>
<feature type="region of interest" description="Disordered" evidence="1">
    <location>
        <begin position="1"/>
        <end position="48"/>
    </location>
</feature>
<dbReference type="EMBL" id="BKCP01005183">
    <property type="protein sequence ID" value="GER36518.1"/>
    <property type="molecule type" value="Genomic_DNA"/>
</dbReference>
<dbReference type="Proteomes" id="UP000325081">
    <property type="component" value="Unassembled WGS sequence"/>
</dbReference>
<proteinExistence type="predicted"/>
<organism evidence="2 3">
    <name type="scientific">Striga asiatica</name>
    <name type="common">Asiatic witchweed</name>
    <name type="synonym">Buchnera asiatica</name>
    <dbReference type="NCBI Taxonomy" id="4170"/>
    <lineage>
        <taxon>Eukaryota</taxon>
        <taxon>Viridiplantae</taxon>
        <taxon>Streptophyta</taxon>
        <taxon>Embryophyta</taxon>
        <taxon>Tracheophyta</taxon>
        <taxon>Spermatophyta</taxon>
        <taxon>Magnoliopsida</taxon>
        <taxon>eudicotyledons</taxon>
        <taxon>Gunneridae</taxon>
        <taxon>Pentapetalae</taxon>
        <taxon>asterids</taxon>
        <taxon>lamiids</taxon>
        <taxon>Lamiales</taxon>
        <taxon>Orobanchaceae</taxon>
        <taxon>Buchnereae</taxon>
        <taxon>Striga</taxon>
    </lineage>
</organism>
<protein>
    <submittedName>
        <fullName evidence="2">Mitochondrial distribution and morphology protein 34 1</fullName>
    </submittedName>
</protein>
<feature type="non-terminal residue" evidence="2">
    <location>
        <position position="185"/>
    </location>
</feature>
<evidence type="ECO:0000256" key="1">
    <source>
        <dbReference type="SAM" id="MobiDB-lite"/>
    </source>
</evidence>
<comment type="caution">
    <text evidence="2">The sequence shown here is derived from an EMBL/GenBank/DDBJ whole genome shotgun (WGS) entry which is preliminary data.</text>
</comment>
<evidence type="ECO:0000313" key="2">
    <source>
        <dbReference type="EMBL" id="GER36518.1"/>
    </source>
</evidence>
<feature type="compositionally biased region" description="Polar residues" evidence="1">
    <location>
        <begin position="1"/>
        <end position="16"/>
    </location>
</feature>
<accession>A0A5A7PV05</accession>
<reference evidence="3" key="1">
    <citation type="journal article" date="2019" name="Curr. Biol.">
        <title>Genome Sequence of Striga asiatica Provides Insight into the Evolution of Plant Parasitism.</title>
        <authorList>
            <person name="Yoshida S."/>
            <person name="Kim S."/>
            <person name="Wafula E.K."/>
            <person name="Tanskanen J."/>
            <person name="Kim Y.M."/>
            <person name="Honaas L."/>
            <person name="Yang Z."/>
            <person name="Spallek T."/>
            <person name="Conn C.E."/>
            <person name="Ichihashi Y."/>
            <person name="Cheong K."/>
            <person name="Cui S."/>
            <person name="Der J.P."/>
            <person name="Gundlach H."/>
            <person name="Jiao Y."/>
            <person name="Hori C."/>
            <person name="Ishida J.K."/>
            <person name="Kasahara H."/>
            <person name="Kiba T."/>
            <person name="Kim M.S."/>
            <person name="Koo N."/>
            <person name="Laohavisit A."/>
            <person name="Lee Y.H."/>
            <person name="Lumba S."/>
            <person name="McCourt P."/>
            <person name="Mortimer J.C."/>
            <person name="Mutuku J.M."/>
            <person name="Nomura T."/>
            <person name="Sasaki-Sekimoto Y."/>
            <person name="Seto Y."/>
            <person name="Wang Y."/>
            <person name="Wakatake T."/>
            <person name="Sakakibara H."/>
            <person name="Demura T."/>
            <person name="Yamaguchi S."/>
            <person name="Yoneyama K."/>
            <person name="Manabe R.I."/>
            <person name="Nelson D.C."/>
            <person name="Schulman A.H."/>
            <person name="Timko M.P."/>
            <person name="dePamphilis C.W."/>
            <person name="Choi D."/>
            <person name="Shirasu K."/>
        </authorList>
    </citation>
    <scope>NUCLEOTIDE SEQUENCE [LARGE SCALE GENOMIC DNA]</scope>
    <source>
        <strain evidence="3">cv. UVA1</strain>
    </source>
</reference>
<feature type="non-terminal residue" evidence="2">
    <location>
        <position position="1"/>
    </location>
</feature>
<gene>
    <name evidence="2" type="ORF">STAS_12859</name>
</gene>
<feature type="compositionally biased region" description="Polar residues" evidence="1">
    <location>
        <begin position="24"/>
        <end position="34"/>
    </location>
</feature>
<keyword evidence="3" id="KW-1185">Reference proteome</keyword>